<gene>
    <name evidence="2" type="ORF">CONLIGDRAFT_691946</name>
</gene>
<dbReference type="Proteomes" id="UP000182658">
    <property type="component" value="Unassembled WGS sequence"/>
</dbReference>
<evidence type="ECO:0000259" key="1">
    <source>
        <dbReference type="Pfam" id="PF09362"/>
    </source>
</evidence>
<dbReference type="PANTHER" id="PTHR43662:SF13">
    <property type="entry name" value="DUF1996 DOMAIN-CONTAINING PROTEIN"/>
    <property type="match status" value="1"/>
</dbReference>
<dbReference type="InterPro" id="IPR018535">
    <property type="entry name" value="DUF1996"/>
</dbReference>
<feature type="domain" description="DUF1996" evidence="1">
    <location>
        <begin position="33"/>
        <end position="283"/>
    </location>
</feature>
<keyword evidence="3" id="KW-1185">Reference proteome</keyword>
<name>A0A1J7J425_9PEZI</name>
<dbReference type="STRING" id="1408157.A0A1J7J425"/>
<dbReference type="OrthoDB" id="74764at2759"/>
<reference evidence="2 3" key="1">
    <citation type="submission" date="2016-10" db="EMBL/GenBank/DDBJ databases">
        <title>Draft genome sequence of Coniochaeta ligniaria NRRL30616, a lignocellulolytic fungus for bioabatement of inhibitors in plant biomass hydrolysates.</title>
        <authorList>
            <consortium name="DOE Joint Genome Institute"/>
            <person name="Jimenez D.J."/>
            <person name="Hector R.E."/>
            <person name="Riley R."/>
            <person name="Sun H."/>
            <person name="Grigoriev I.V."/>
            <person name="Van Elsas J.D."/>
            <person name="Nichols N.N."/>
        </authorList>
    </citation>
    <scope>NUCLEOTIDE SEQUENCE [LARGE SCALE GENOMIC DNA]</scope>
    <source>
        <strain evidence="2 3">NRRL 30616</strain>
    </source>
</reference>
<protein>
    <recommendedName>
        <fullName evidence="1">DUF1996 domain-containing protein</fullName>
    </recommendedName>
</protein>
<accession>A0A1J7J425</accession>
<proteinExistence type="predicted"/>
<dbReference type="InParanoid" id="A0A1J7J425"/>
<evidence type="ECO:0000313" key="3">
    <source>
        <dbReference type="Proteomes" id="UP000182658"/>
    </source>
</evidence>
<dbReference type="EMBL" id="KV875103">
    <property type="protein sequence ID" value="OIW24568.1"/>
    <property type="molecule type" value="Genomic_DNA"/>
</dbReference>
<sequence length="338" mass="37139">MKSSTLIAALGAVVPIKALLRFGCSELTVQRLDPLVNPGVSPSPHLHQIIGGNSFNISMDPATHDLAALSTCTTCQFSEDFSNYWTAVLFYRARNGSFKRVPQIAQSGMEGTKGGGMVVYYMSDALFDTAQKSKVTAFKPGFRMLVGDASVTSRDGARKFRQLSYTCMDNQGSRTPETIDFPKTPCKLGIMANHRFPTCWDGKNVDSPNHQDHVAYPESGTFESGGPCPATHPVKIPQLMLETVWDTSSFNDKQDFADGHQPFVWSTADQTGFSSHADYLFGWKADSLQKAMDGHTYVSAPMLKTQSITEQNKCSVKDMVGENFDGWLDKLPGDNMIM</sequence>
<dbReference type="AlphaFoldDB" id="A0A1J7J425"/>
<dbReference type="PANTHER" id="PTHR43662">
    <property type="match status" value="1"/>
</dbReference>
<dbReference type="Pfam" id="PF09362">
    <property type="entry name" value="DUF1996"/>
    <property type="match status" value="1"/>
</dbReference>
<evidence type="ECO:0000313" key="2">
    <source>
        <dbReference type="EMBL" id="OIW24568.1"/>
    </source>
</evidence>
<organism evidence="2 3">
    <name type="scientific">Coniochaeta ligniaria NRRL 30616</name>
    <dbReference type="NCBI Taxonomy" id="1408157"/>
    <lineage>
        <taxon>Eukaryota</taxon>
        <taxon>Fungi</taxon>
        <taxon>Dikarya</taxon>
        <taxon>Ascomycota</taxon>
        <taxon>Pezizomycotina</taxon>
        <taxon>Sordariomycetes</taxon>
        <taxon>Sordariomycetidae</taxon>
        <taxon>Coniochaetales</taxon>
        <taxon>Coniochaetaceae</taxon>
        <taxon>Coniochaeta</taxon>
    </lineage>
</organism>